<dbReference type="NCBIfam" id="TIGR03795">
    <property type="entry name" value="RNP_Burkhold"/>
    <property type="match status" value="1"/>
</dbReference>
<dbReference type="Proteomes" id="UP000309215">
    <property type="component" value="Unassembled WGS sequence"/>
</dbReference>
<comment type="caution">
    <text evidence="1">The sequence shown here is derived from an EMBL/GenBank/DDBJ whole genome shotgun (WGS) entry which is preliminary data.</text>
</comment>
<organism evidence="1 2">
    <name type="scientific">Polyangium fumosum</name>
    <dbReference type="NCBI Taxonomy" id="889272"/>
    <lineage>
        <taxon>Bacteria</taxon>
        <taxon>Pseudomonadati</taxon>
        <taxon>Myxococcota</taxon>
        <taxon>Polyangia</taxon>
        <taxon>Polyangiales</taxon>
        <taxon>Polyangiaceae</taxon>
        <taxon>Polyangium</taxon>
    </lineage>
</organism>
<accession>A0A4U1IQS0</accession>
<keyword evidence="2" id="KW-1185">Reference proteome</keyword>
<proteinExistence type="predicted"/>
<name>A0A4U1IQS0_9BACT</name>
<reference evidence="1 2" key="1">
    <citation type="submission" date="2019-04" db="EMBL/GenBank/DDBJ databases">
        <authorList>
            <person name="Li Y."/>
            <person name="Wang J."/>
        </authorList>
    </citation>
    <scope>NUCLEOTIDE SEQUENCE [LARGE SCALE GENOMIC DNA]</scope>
    <source>
        <strain evidence="1 2">DSM 14668</strain>
    </source>
</reference>
<dbReference type="GO" id="GO:0046914">
    <property type="term" value="F:transition metal ion binding"/>
    <property type="evidence" value="ECO:0007669"/>
    <property type="project" value="InterPro"/>
</dbReference>
<evidence type="ECO:0000313" key="1">
    <source>
        <dbReference type="EMBL" id="TKC96508.1"/>
    </source>
</evidence>
<protein>
    <recommendedName>
        <fullName evidence="3">NHLP leader peptide family natural product</fullName>
    </recommendedName>
</protein>
<dbReference type="OrthoDB" id="5517078at2"/>
<dbReference type="SUPFAM" id="SSF56209">
    <property type="entry name" value="Nitrile hydratase alpha chain"/>
    <property type="match status" value="1"/>
</dbReference>
<dbReference type="Gene3D" id="3.90.330.10">
    <property type="entry name" value="Nitrile hydratase alpha /Thiocyanate hydrolase gamma"/>
    <property type="match status" value="1"/>
</dbReference>
<dbReference type="InterPro" id="IPR036648">
    <property type="entry name" value="CN_Hdrase_a/SCN_Hdrase_g_sf"/>
</dbReference>
<evidence type="ECO:0008006" key="3">
    <source>
        <dbReference type="Google" id="ProtNLM"/>
    </source>
</evidence>
<sequence length="152" mass="16660">MANERTTWSAAVRRSWKGERVMRTRGDLWALVAVALALSTSASETQGNEVPAGDSATKSEPVEDFSELWVYVITKAWNDETFKQELLANPAQALEAHFNYKVPSDVHLEIVERQSGHPARYKVMVTLPEKPDVAQVPPVGAAMGARPGGEPC</sequence>
<dbReference type="EMBL" id="SSMQ01000085">
    <property type="protein sequence ID" value="TKC96508.1"/>
    <property type="molecule type" value="Genomic_DNA"/>
</dbReference>
<gene>
    <name evidence="1" type="ORF">E8A74_45055</name>
</gene>
<evidence type="ECO:0000313" key="2">
    <source>
        <dbReference type="Proteomes" id="UP000309215"/>
    </source>
</evidence>
<dbReference type="GO" id="GO:0003824">
    <property type="term" value="F:catalytic activity"/>
    <property type="evidence" value="ECO:0007669"/>
    <property type="project" value="InterPro"/>
</dbReference>
<dbReference type="InterPro" id="IPR022261">
    <property type="entry name" value="RNP_Burkhold"/>
</dbReference>
<dbReference type="AlphaFoldDB" id="A0A4U1IQS0"/>